<organism evidence="5 6">
    <name type="scientific">Herbaspirillum rhizosphaerae</name>
    <dbReference type="NCBI Taxonomy" id="346179"/>
    <lineage>
        <taxon>Bacteria</taxon>
        <taxon>Pseudomonadati</taxon>
        <taxon>Pseudomonadota</taxon>
        <taxon>Betaproteobacteria</taxon>
        <taxon>Burkholderiales</taxon>
        <taxon>Oxalobacteraceae</taxon>
        <taxon>Herbaspirillum</taxon>
    </lineage>
</organism>
<dbReference type="InterPro" id="IPR011006">
    <property type="entry name" value="CheY-like_superfamily"/>
</dbReference>
<dbReference type="InterPro" id="IPR003607">
    <property type="entry name" value="HD/PDEase_dom"/>
</dbReference>
<keyword evidence="6" id="KW-1185">Reference proteome</keyword>
<dbReference type="SMART" id="SM00448">
    <property type="entry name" value="REC"/>
    <property type="match status" value="1"/>
</dbReference>
<evidence type="ECO:0000259" key="2">
    <source>
        <dbReference type="PROSITE" id="PS50110"/>
    </source>
</evidence>
<feature type="domain" description="HD-GYP" evidence="4">
    <location>
        <begin position="146"/>
        <end position="343"/>
    </location>
</feature>
<feature type="domain" description="Response regulatory" evidence="2">
    <location>
        <begin position="2"/>
        <end position="119"/>
    </location>
</feature>
<dbReference type="Pfam" id="PF00072">
    <property type="entry name" value="Response_reg"/>
    <property type="match status" value="1"/>
</dbReference>
<dbReference type="PANTHER" id="PTHR45228">
    <property type="entry name" value="CYCLIC DI-GMP PHOSPHODIESTERASE TM_0186-RELATED"/>
    <property type="match status" value="1"/>
</dbReference>
<dbReference type="EMBL" id="JAQQFR010000010">
    <property type="protein sequence ID" value="MFL9880000.1"/>
    <property type="molecule type" value="Genomic_DNA"/>
</dbReference>
<protein>
    <submittedName>
        <fullName evidence="5">Response regulator</fullName>
    </submittedName>
</protein>
<evidence type="ECO:0000259" key="4">
    <source>
        <dbReference type="PROSITE" id="PS51832"/>
    </source>
</evidence>
<dbReference type="PROSITE" id="PS50110">
    <property type="entry name" value="RESPONSE_REGULATORY"/>
    <property type="match status" value="1"/>
</dbReference>
<feature type="domain" description="HD" evidence="3">
    <location>
        <begin position="168"/>
        <end position="292"/>
    </location>
</feature>
<dbReference type="InterPro" id="IPR001789">
    <property type="entry name" value="Sig_transdc_resp-reg_receiver"/>
</dbReference>
<dbReference type="PROSITE" id="PS51831">
    <property type="entry name" value="HD"/>
    <property type="match status" value="1"/>
</dbReference>
<evidence type="ECO:0000313" key="6">
    <source>
        <dbReference type="Proteomes" id="UP001629214"/>
    </source>
</evidence>
<dbReference type="Gene3D" id="3.40.50.2300">
    <property type="match status" value="1"/>
</dbReference>
<dbReference type="Gene3D" id="1.10.3210.10">
    <property type="entry name" value="Hypothetical protein af1432"/>
    <property type="match status" value="1"/>
</dbReference>
<dbReference type="CDD" id="cd00077">
    <property type="entry name" value="HDc"/>
    <property type="match status" value="1"/>
</dbReference>
<dbReference type="PROSITE" id="PS51832">
    <property type="entry name" value="HD_GYP"/>
    <property type="match status" value="1"/>
</dbReference>
<gene>
    <name evidence="5" type="ORF">PQR63_16485</name>
</gene>
<dbReference type="CDD" id="cd17551">
    <property type="entry name" value="REC_RpfG-like"/>
    <property type="match status" value="1"/>
</dbReference>
<dbReference type="SMART" id="SM00471">
    <property type="entry name" value="HDc"/>
    <property type="match status" value="1"/>
</dbReference>
<dbReference type="InterPro" id="IPR052020">
    <property type="entry name" value="Cyclic_di-GMP/3'3'-cGAMP_PDE"/>
</dbReference>
<keyword evidence="1" id="KW-0597">Phosphoprotein</keyword>
<dbReference type="SUPFAM" id="SSF52172">
    <property type="entry name" value="CheY-like"/>
    <property type="match status" value="1"/>
</dbReference>
<feature type="modified residue" description="4-aspartylphosphate" evidence="1">
    <location>
        <position position="52"/>
    </location>
</feature>
<accession>A0ABW8ZB20</accession>
<comment type="caution">
    <text evidence="5">The sequence shown here is derived from an EMBL/GenBank/DDBJ whole genome shotgun (WGS) entry which is preliminary data.</text>
</comment>
<evidence type="ECO:0000259" key="3">
    <source>
        <dbReference type="PROSITE" id="PS51831"/>
    </source>
</evidence>
<dbReference type="InterPro" id="IPR037522">
    <property type="entry name" value="HD_GYP_dom"/>
</dbReference>
<dbReference type="InterPro" id="IPR006674">
    <property type="entry name" value="HD_domain"/>
</dbReference>
<proteinExistence type="predicted"/>
<dbReference type="Pfam" id="PF13487">
    <property type="entry name" value="HD_5"/>
    <property type="match status" value="1"/>
</dbReference>
<dbReference type="PANTHER" id="PTHR45228:SF1">
    <property type="entry name" value="CYCLIC DI-GMP PHOSPHODIESTERASE TM_0186"/>
    <property type="match status" value="1"/>
</dbReference>
<sequence length="349" mass="38750">MNVLIVDDDRINLALFSHLLEDIPDATIFEASDPNEALTWCQEHDTDLLLLDYMMPKMDGFTFLQQFRDLSGQDHVPVIMITADAKTAVKHAALELSANDFLTKPVNKAELRSRVSNMLTMRKAQLRQVGLTRNLEREVKAVEERLRESEQGTANRLTAAAQYRDPETGAHLLRMANYARLIAANLGLSEEEQNDIYDAAPLHDIGKIGIPDHILLKPGRLDCAEMAIMRTHPTIGAHILKDESSKLMCNASAIALSHHEKFDGSGYPQGLAGEDIPLYGRIVAVADVFDALTSSRPYKAAWSIDRAIAWVRQNSGIHFDPLCVSALLADPDKIQDIIDAHQEEDGHVS</sequence>
<name>A0ABW8ZB20_9BURK</name>
<evidence type="ECO:0000313" key="5">
    <source>
        <dbReference type="EMBL" id="MFL9880000.1"/>
    </source>
</evidence>
<dbReference type="SUPFAM" id="SSF109604">
    <property type="entry name" value="HD-domain/PDEase-like"/>
    <property type="match status" value="1"/>
</dbReference>
<reference evidence="5 6" key="1">
    <citation type="journal article" date="2024" name="Chem. Sci.">
        <title>Discovery of megapolipeptins by genome mining of a Burkholderiales bacteria collection.</title>
        <authorList>
            <person name="Paulo B.S."/>
            <person name="Recchia M.J.J."/>
            <person name="Lee S."/>
            <person name="Fergusson C.H."/>
            <person name="Romanowski S.B."/>
            <person name="Hernandez A."/>
            <person name="Krull N."/>
            <person name="Liu D.Y."/>
            <person name="Cavanagh H."/>
            <person name="Bos A."/>
            <person name="Gray C.A."/>
            <person name="Murphy B.T."/>
            <person name="Linington R.G."/>
            <person name="Eustaquio A.S."/>
        </authorList>
    </citation>
    <scope>NUCLEOTIDE SEQUENCE [LARGE SCALE GENOMIC DNA]</scope>
    <source>
        <strain evidence="5 6">RL21-008-BIB-B</strain>
    </source>
</reference>
<dbReference type="RefSeq" id="WP_408169081.1">
    <property type="nucleotide sequence ID" value="NZ_JAQQFR010000010.1"/>
</dbReference>
<evidence type="ECO:0000256" key="1">
    <source>
        <dbReference type="PROSITE-ProRule" id="PRU00169"/>
    </source>
</evidence>
<dbReference type="Proteomes" id="UP001629214">
    <property type="component" value="Unassembled WGS sequence"/>
</dbReference>